<dbReference type="AlphaFoldDB" id="A0A6A5VBQ7"/>
<keyword evidence="9" id="KW-1185">Reference proteome</keyword>
<gene>
    <name evidence="8" type="ORF">BU23DRAFT_95996</name>
</gene>
<dbReference type="GO" id="GO:0004674">
    <property type="term" value="F:protein serine/threonine kinase activity"/>
    <property type="evidence" value="ECO:0007669"/>
    <property type="project" value="UniProtKB-EC"/>
</dbReference>
<evidence type="ECO:0000256" key="5">
    <source>
        <dbReference type="ARBA" id="ARBA00022840"/>
    </source>
</evidence>
<dbReference type="Gene3D" id="3.30.200.20">
    <property type="entry name" value="Phosphorylase Kinase, domain 1"/>
    <property type="match status" value="1"/>
</dbReference>
<dbReference type="EC" id="2.7.11.1" evidence="1"/>
<keyword evidence="2" id="KW-0808">Transferase</keyword>
<name>A0A6A5VBQ7_9PLEO</name>
<dbReference type="SUPFAM" id="SSF56112">
    <property type="entry name" value="Protein kinase-like (PK-like)"/>
    <property type="match status" value="1"/>
</dbReference>
<dbReference type="PANTHER" id="PTHR43671:SF13">
    <property type="entry name" value="SERINE_THREONINE-PROTEIN KINASE NEK2"/>
    <property type="match status" value="1"/>
</dbReference>
<evidence type="ECO:0000313" key="9">
    <source>
        <dbReference type="Proteomes" id="UP000800036"/>
    </source>
</evidence>
<evidence type="ECO:0000256" key="1">
    <source>
        <dbReference type="ARBA" id="ARBA00012513"/>
    </source>
</evidence>
<feature type="compositionally biased region" description="Polar residues" evidence="6">
    <location>
        <begin position="50"/>
        <end position="68"/>
    </location>
</feature>
<dbReference type="Proteomes" id="UP000800036">
    <property type="component" value="Unassembled WGS sequence"/>
</dbReference>
<organism evidence="8 9">
    <name type="scientific">Bimuria novae-zelandiae CBS 107.79</name>
    <dbReference type="NCBI Taxonomy" id="1447943"/>
    <lineage>
        <taxon>Eukaryota</taxon>
        <taxon>Fungi</taxon>
        <taxon>Dikarya</taxon>
        <taxon>Ascomycota</taxon>
        <taxon>Pezizomycotina</taxon>
        <taxon>Dothideomycetes</taxon>
        <taxon>Pleosporomycetidae</taxon>
        <taxon>Pleosporales</taxon>
        <taxon>Massarineae</taxon>
        <taxon>Didymosphaeriaceae</taxon>
        <taxon>Bimuria</taxon>
    </lineage>
</organism>
<dbReference type="OrthoDB" id="310217at2759"/>
<evidence type="ECO:0000313" key="8">
    <source>
        <dbReference type="EMBL" id="KAF1974584.1"/>
    </source>
</evidence>
<dbReference type="InterPro" id="IPR050660">
    <property type="entry name" value="NEK_Ser/Thr_kinase"/>
</dbReference>
<dbReference type="InterPro" id="IPR011009">
    <property type="entry name" value="Kinase-like_dom_sf"/>
</dbReference>
<feature type="domain" description="Protein kinase" evidence="7">
    <location>
        <begin position="1"/>
        <end position="182"/>
    </location>
</feature>
<evidence type="ECO:0000256" key="6">
    <source>
        <dbReference type="SAM" id="MobiDB-lite"/>
    </source>
</evidence>
<keyword evidence="5" id="KW-0067">ATP-binding</keyword>
<evidence type="ECO:0000259" key="7">
    <source>
        <dbReference type="PROSITE" id="PS50011"/>
    </source>
</evidence>
<dbReference type="EMBL" id="ML976674">
    <property type="protein sequence ID" value="KAF1974584.1"/>
    <property type="molecule type" value="Genomic_DNA"/>
</dbReference>
<dbReference type="PROSITE" id="PS50011">
    <property type="entry name" value="PROTEIN_KINASE_DOM"/>
    <property type="match status" value="1"/>
</dbReference>
<sequence length="182" mass="20458">MPKLRWKYTGKEKKTESTGVKLWKPKSESNEEVPDKQVLCPGVWVEDTDTQNTASPVDPSSNATDNTDSSLGESCNCNTCTSTQAPDVTSSRVTLNEQDDRLYVEYCDRGTLHDEIARYITLATSVPDAFIWTVFRSLALEVKHCHCGPADRDTPWDQIMHRDIIPTNIFLSSPPPAVIRQR</sequence>
<evidence type="ECO:0000256" key="3">
    <source>
        <dbReference type="ARBA" id="ARBA00022741"/>
    </source>
</evidence>
<feature type="compositionally biased region" description="Basic and acidic residues" evidence="6">
    <location>
        <begin position="25"/>
        <end position="35"/>
    </location>
</feature>
<keyword evidence="3" id="KW-0547">Nucleotide-binding</keyword>
<feature type="region of interest" description="Disordered" evidence="6">
    <location>
        <begin position="1"/>
        <end position="68"/>
    </location>
</feature>
<dbReference type="Gene3D" id="1.10.510.10">
    <property type="entry name" value="Transferase(Phosphotransferase) domain 1"/>
    <property type="match status" value="1"/>
</dbReference>
<dbReference type="InterPro" id="IPR000719">
    <property type="entry name" value="Prot_kinase_dom"/>
</dbReference>
<proteinExistence type="predicted"/>
<keyword evidence="4" id="KW-0418">Kinase</keyword>
<accession>A0A6A5VBQ7</accession>
<evidence type="ECO:0000256" key="4">
    <source>
        <dbReference type="ARBA" id="ARBA00022777"/>
    </source>
</evidence>
<dbReference type="GO" id="GO:0005524">
    <property type="term" value="F:ATP binding"/>
    <property type="evidence" value="ECO:0007669"/>
    <property type="project" value="UniProtKB-KW"/>
</dbReference>
<evidence type="ECO:0000256" key="2">
    <source>
        <dbReference type="ARBA" id="ARBA00022679"/>
    </source>
</evidence>
<protein>
    <recommendedName>
        <fullName evidence="1">non-specific serine/threonine protein kinase</fullName>
        <ecNumber evidence="1">2.7.11.1</ecNumber>
    </recommendedName>
</protein>
<dbReference type="PANTHER" id="PTHR43671">
    <property type="entry name" value="SERINE/THREONINE-PROTEIN KINASE NEK"/>
    <property type="match status" value="1"/>
</dbReference>
<reference evidence="8" key="1">
    <citation type="journal article" date="2020" name="Stud. Mycol.">
        <title>101 Dothideomycetes genomes: a test case for predicting lifestyles and emergence of pathogens.</title>
        <authorList>
            <person name="Haridas S."/>
            <person name="Albert R."/>
            <person name="Binder M."/>
            <person name="Bloem J."/>
            <person name="Labutti K."/>
            <person name="Salamov A."/>
            <person name="Andreopoulos B."/>
            <person name="Baker S."/>
            <person name="Barry K."/>
            <person name="Bills G."/>
            <person name="Bluhm B."/>
            <person name="Cannon C."/>
            <person name="Castanera R."/>
            <person name="Culley D."/>
            <person name="Daum C."/>
            <person name="Ezra D."/>
            <person name="Gonzalez J."/>
            <person name="Henrissat B."/>
            <person name="Kuo A."/>
            <person name="Liang C."/>
            <person name="Lipzen A."/>
            <person name="Lutzoni F."/>
            <person name="Magnuson J."/>
            <person name="Mondo S."/>
            <person name="Nolan M."/>
            <person name="Ohm R."/>
            <person name="Pangilinan J."/>
            <person name="Park H.-J."/>
            <person name="Ramirez L."/>
            <person name="Alfaro M."/>
            <person name="Sun H."/>
            <person name="Tritt A."/>
            <person name="Yoshinaga Y."/>
            <person name="Zwiers L.-H."/>
            <person name="Turgeon B."/>
            <person name="Goodwin S."/>
            <person name="Spatafora J."/>
            <person name="Crous P."/>
            <person name="Grigoriev I."/>
        </authorList>
    </citation>
    <scope>NUCLEOTIDE SEQUENCE</scope>
    <source>
        <strain evidence="8">CBS 107.79</strain>
    </source>
</reference>